<name>A0AAE1MUJ1_9FABA</name>
<protein>
    <recommendedName>
        <fullName evidence="4">J domain-containing protein required for chloroplast accumulation response 1</fullName>
    </recommendedName>
</protein>
<dbReference type="FunFam" id="1.10.287.110:FF:000043">
    <property type="entry name" value="J-domain protein required for chloroplast accumulation response 1"/>
    <property type="match status" value="1"/>
</dbReference>
<evidence type="ECO:0000256" key="1">
    <source>
        <dbReference type="SAM" id="MobiDB-lite"/>
    </source>
</evidence>
<dbReference type="AlphaFoldDB" id="A0AAE1MUJ1"/>
<dbReference type="GO" id="GO:0031982">
    <property type="term" value="C:vesicle"/>
    <property type="evidence" value="ECO:0007669"/>
    <property type="project" value="TreeGrafter"/>
</dbReference>
<feature type="compositionally biased region" description="Low complexity" evidence="1">
    <location>
        <begin position="173"/>
        <end position="185"/>
    </location>
</feature>
<dbReference type="PANTHER" id="PTHR23172:SF64">
    <property type="entry name" value="J DOMAIN-CONTAINING PROTEIN REQUIRED FOR CHLOROPLAST ACCUMULATION RESPONSE 1"/>
    <property type="match status" value="1"/>
</dbReference>
<feature type="compositionally biased region" description="Low complexity" evidence="1">
    <location>
        <begin position="349"/>
        <end position="363"/>
    </location>
</feature>
<reference evidence="2" key="1">
    <citation type="submission" date="2023-10" db="EMBL/GenBank/DDBJ databases">
        <title>Chromosome-level genome of the transformable northern wattle, Acacia crassicarpa.</title>
        <authorList>
            <person name="Massaro I."/>
            <person name="Sinha N.R."/>
            <person name="Poethig S."/>
            <person name="Leichty A.R."/>
        </authorList>
    </citation>
    <scope>NUCLEOTIDE SEQUENCE</scope>
    <source>
        <strain evidence="2">Acra3RX</strain>
        <tissue evidence="2">Leaf</tissue>
    </source>
</reference>
<feature type="compositionally biased region" description="Polar residues" evidence="1">
    <location>
        <begin position="330"/>
        <end position="340"/>
    </location>
</feature>
<evidence type="ECO:0000313" key="2">
    <source>
        <dbReference type="EMBL" id="KAK4274766.1"/>
    </source>
</evidence>
<dbReference type="GO" id="GO:0030276">
    <property type="term" value="F:clathrin binding"/>
    <property type="evidence" value="ECO:0007669"/>
    <property type="project" value="TreeGrafter"/>
</dbReference>
<feature type="compositionally biased region" description="Polar residues" evidence="1">
    <location>
        <begin position="520"/>
        <end position="530"/>
    </location>
</feature>
<dbReference type="Gene3D" id="1.10.287.110">
    <property type="entry name" value="DnaJ domain"/>
    <property type="match status" value="1"/>
</dbReference>
<comment type="caution">
    <text evidence="2">The sequence shown here is derived from an EMBL/GenBank/DDBJ whole genome shotgun (WGS) entry which is preliminary data.</text>
</comment>
<sequence>MDRFSQREGILLDYNHPRPSTSPSTPLRNSDVDFHDVFGGPPRRSSIQEVRYGIGESPMEEEGAWCAWPQVREKPVFGEEILNRRRHTNDNFYDDIFGGDESPCRTPLKPERHPFSSKPASRIMSPAPPLPPVPDSPAPSIPSTFSLPAKLTKGTDLPTFGSPATRSLRLSNKDASSNGLSSSDSPATHLSRFSSHATQGKEQLKIGLGALRPSRSSQDISDLSISDKADKGGDSAGQFHFSIYKWASKGVVPLLTPLRTERHSRTKENVKLERCSSAKDFIARESTSHNDDSLANTSASSLKSRRQDWSTAFVTSQNGSHSLEERTSAKPKSTSLSTLHNDIKDVPGSASSSETQAESSINSVNEKEVSRKMKEELVQTIKTHKAGSKSLHSLFSKSNNTRDYTENIKMEKGKESKTMKSSAVSDISTNWKKQVEKTVDLKGVEATKAALQSSLRLDENVENVKVKGKVKEFVRMFSQEDLTKPRVRTQSSEHKLRSGSRTTEEEKDNPQLSKKEDPTTETTNISGNNLSRKDDASAPEILDSTVAVEDGLFFHGNFLVKELTQDENEVLKTQDNQEIKAIDDKIRQWSNEKQGNIRSLLSTLQYVLWPNSGWKPVPLVDIIEGNAVKRAYQRALLCLHPDKLQQKGAASHQKYIAEKVFDILQEAWTHFNMLGAL</sequence>
<feature type="compositionally biased region" description="Pro residues" evidence="1">
    <location>
        <begin position="126"/>
        <end position="140"/>
    </location>
</feature>
<gene>
    <name evidence="2" type="ORF">QN277_017945</name>
</gene>
<feature type="region of interest" description="Disordered" evidence="1">
    <location>
        <begin position="1"/>
        <end position="47"/>
    </location>
</feature>
<dbReference type="InterPro" id="IPR036869">
    <property type="entry name" value="J_dom_sf"/>
</dbReference>
<evidence type="ECO:0000313" key="3">
    <source>
        <dbReference type="Proteomes" id="UP001293593"/>
    </source>
</evidence>
<feature type="region of interest" description="Disordered" evidence="1">
    <location>
        <begin position="97"/>
        <end position="231"/>
    </location>
</feature>
<organism evidence="2 3">
    <name type="scientific">Acacia crassicarpa</name>
    <name type="common">northern wattle</name>
    <dbReference type="NCBI Taxonomy" id="499986"/>
    <lineage>
        <taxon>Eukaryota</taxon>
        <taxon>Viridiplantae</taxon>
        <taxon>Streptophyta</taxon>
        <taxon>Embryophyta</taxon>
        <taxon>Tracheophyta</taxon>
        <taxon>Spermatophyta</taxon>
        <taxon>Magnoliopsida</taxon>
        <taxon>eudicotyledons</taxon>
        <taxon>Gunneridae</taxon>
        <taxon>Pentapetalae</taxon>
        <taxon>rosids</taxon>
        <taxon>fabids</taxon>
        <taxon>Fabales</taxon>
        <taxon>Fabaceae</taxon>
        <taxon>Caesalpinioideae</taxon>
        <taxon>mimosoid clade</taxon>
        <taxon>Acacieae</taxon>
        <taxon>Acacia</taxon>
    </lineage>
</organism>
<dbReference type="GO" id="GO:0005737">
    <property type="term" value="C:cytoplasm"/>
    <property type="evidence" value="ECO:0007669"/>
    <property type="project" value="TreeGrafter"/>
</dbReference>
<dbReference type="Proteomes" id="UP001293593">
    <property type="component" value="Unassembled WGS sequence"/>
</dbReference>
<dbReference type="GO" id="GO:0072318">
    <property type="term" value="P:clathrin coat disassembly"/>
    <property type="evidence" value="ECO:0007669"/>
    <property type="project" value="TreeGrafter"/>
</dbReference>
<keyword evidence="3" id="KW-1185">Reference proteome</keyword>
<proteinExistence type="predicted"/>
<dbReference type="EMBL" id="JAWXYG010000004">
    <property type="protein sequence ID" value="KAK4274766.1"/>
    <property type="molecule type" value="Genomic_DNA"/>
</dbReference>
<dbReference type="SUPFAM" id="SSF46565">
    <property type="entry name" value="Chaperone J-domain"/>
    <property type="match status" value="1"/>
</dbReference>
<accession>A0AAE1MUJ1</accession>
<dbReference type="GO" id="GO:0072583">
    <property type="term" value="P:clathrin-dependent endocytosis"/>
    <property type="evidence" value="ECO:0007669"/>
    <property type="project" value="TreeGrafter"/>
</dbReference>
<feature type="region of interest" description="Disordered" evidence="1">
    <location>
        <begin position="484"/>
        <end position="537"/>
    </location>
</feature>
<feature type="compositionally biased region" description="Low complexity" evidence="1">
    <location>
        <begin position="214"/>
        <end position="224"/>
    </location>
</feature>
<feature type="region of interest" description="Disordered" evidence="1">
    <location>
        <begin position="315"/>
        <end position="370"/>
    </location>
</feature>
<evidence type="ECO:0008006" key="4">
    <source>
        <dbReference type="Google" id="ProtNLM"/>
    </source>
</evidence>
<feature type="compositionally biased region" description="Polar residues" evidence="1">
    <location>
        <begin position="186"/>
        <end position="201"/>
    </location>
</feature>
<dbReference type="PANTHER" id="PTHR23172">
    <property type="entry name" value="AUXILIN/CYCLIN G-ASSOCIATED KINASE-RELATED"/>
    <property type="match status" value="1"/>
</dbReference>